<dbReference type="GO" id="GO:0046872">
    <property type="term" value="F:metal ion binding"/>
    <property type="evidence" value="ECO:0007669"/>
    <property type="project" value="UniProtKB-KW"/>
</dbReference>
<dbReference type="GO" id="GO:0003723">
    <property type="term" value="F:RNA binding"/>
    <property type="evidence" value="ECO:0007669"/>
    <property type="project" value="UniProtKB-KW"/>
</dbReference>
<evidence type="ECO:0000256" key="7">
    <source>
        <dbReference type="ARBA" id="ARBA00022759"/>
    </source>
</evidence>
<evidence type="ECO:0000256" key="17">
    <source>
        <dbReference type="SAM" id="MobiDB-lite"/>
    </source>
</evidence>
<evidence type="ECO:0000256" key="8">
    <source>
        <dbReference type="ARBA" id="ARBA00022801"/>
    </source>
</evidence>
<dbReference type="InterPro" id="IPR016197">
    <property type="entry name" value="Chromo-like_dom_sf"/>
</dbReference>
<dbReference type="GO" id="GO:0015074">
    <property type="term" value="P:DNA integration"/>
    <property type="evidence" value="ECO:0007669"/>
    <property type="project" value="UniProtKB-KW"/>
</dbReference>
<comment type="caution">
    <text evidence="20">The sequence shown here is derived from an EMBL/GenBank/DDBJ whole genome shotgun (WGS) entry which is preliminary data.</text>
</comment>
<dbReference type="GO" id="GO:0003964">
    <property type="term" value="F:RNA-directed DNA polymerase activity"/>
    <property type="evidence" value="ECO:0007669"/>
    <property type="project" value="UniProtKB-KW"/>
</dbReference>
<dbReference type="Pfam" id="PF17919">
    <property type="entry name" value="RT_RNaseH_2"/>
    <property type="match status" value="1"/>
</dbReference>
<dbReference type="SUPFAM" id="SSF54160">
    <property type="entry name" value="Chromo domain-like"/>
    <property type="match status" value="1"/>
</dbReference>
<evidence type="ECO:0000256" key="13">
    <source>
        <dbReference type="ARBA" id="ARBA00022932"/>
    </source>
</evidence>
<keyword evidence="7" id="KW-0255">Endonuclease</keyword>
<keyword evidence="5" id="KW-0479">Metal-binding</keyword>
<dbReference type="Gene3D" id="2.40.70.10">
    <property type="entry name" value="Acid Proteases"/>
    <property type="match status" value="1"/>
</dbReference>
<dbReference type="CDD" id="cd09274">
    <property type="entry name" value="RNase_HI_RT_Ty3"/>
    <property type="match status" value="1"/>
</dbReference>
<dbReference type="InterPro" id="IPR005162">
    <property type="entry name" value="Retrotrans_gag_dom"/>
</dbReference>
<organism evidence="20 21">
    <name type="scientific">Trifolium pratense</name>
    <name type="common">Red clover</name>
    <dbReference type="NCBI Taxonomy" id="57577"/>
    <lineage>
        <taxon>Eukaryota</taxon>
        <taxon>Viridiplantae</taxon>
        <taxon>Streptophyta</taxon>
        <taxon>Embryophyta</taxon>
        <taxon>Tracheophyta</taxon>
        <taxon>Spermatophyta</taxon>
        <taxon>Magnoliopsida</taxon>
        <taxon>eudicotyledons</taxon>
        <taxon>Gunneridae</taxon>
        <taxon>Pentapetalae</taxon>
        <taxon>rosids</taxon>
        <taxon>fabids</taxon>
        <taxon>Fabales</taxon>
        <taxon>Fabaceae</taxon>
        <taxon>Papilionoideae</taxon>
        <taxon>50 kb inversion clade</taxon>
        <taxon>NPAAA clade</taxon>
        <taxon>Hologalegina</taxon>
        <taxon>IRL clade</taxon>
        <taxon>Trifolieae</taxon>
        <taxon>Trifolium</taxon>
    </lineage>
</organism>
<dbReference type="Pfam" id="PF17921">
    <property type="entry name" value="Integrase_H2C2"/>
    <property type="match status" value="1"/>
</dbReference>
<dbReference type="EMBL" id="ASHM01010551">
    <property type="protein sequence ID" value="PNX92398.1"/>
    <property type="molecule type" value="Genomic_DNA"/>
</dbReference>
<sequence>MKGLEAAINGINATMQKMMDDANARHNDYMQHRHTDNLRFERVETQLGSLQLSSALNGSVNSEGSSHHTNKLRFERVETQLGSLQLSSALNGSVNSEGSSRQQPFQVRNVKLDFPRFDGTEVLNWIFKAEQFFDYYSTPDNHRLTIAAVHLDKDVVPWYQMITRNNPFRSWTAFTSALEMEYGPSPFESPRPTLFKLTQTTTVSEYYSTFTTLANRTHGLSPDAILDCFISGLQPEIRRDVIVQKPTSISQALSLAKLFAEKYTKSTPPTTKPYYNPSPQTNSPNPKTHYNPSPNSLTRPTNAILPTPANRPQTQTPNPRARPIRNITAAEIQRRRDTGQCFYCDDRFSSSHRCPNKHYLLLQVDDSDTPEQETDPPDIDPLVEELEAEHHLSFNALKGVYSAGTLRFQGQIQGVQVQVLLDSGSSDNFLQPRIAQCLKLPIQEAPQFQVLVGNGSTLTASGLIPDLPVTIQGHTLQLPVYLLPITGADLVLGAPWLKTLGPHIADYDALSIKFYLNNKFITLRGDRFMDPGQAEFHHIRRLNNTHSIDLSYTLQFNSIATPSSAVALETLPAELAALLHQYWQVFEEPTSLPPPRAQDHYIPLIDGSNPVKVKPYRYPHSQKAEIEKMVADMLKQGIIQPSTSPFSSPVLLVKKKDGSWRFCTDYRALNAITVKDSFPIPTVDELLDELFGASYFSKLDLRSGYHQILVNPEDRHKTAFRTHQGLYEWLVMPFGLSNAPASFQSLMNSVFRDQLRKFVLVFFDDILVYSPSWSTHLEHLEVVLRVLQENQLFAKFSKCCFGLTSVDYLGHTISNQGVEMDKSKIQAVMEWKIPSSLKQLRGFLGLSGYYRRFIRNYAAIASPLTELLKKDAFQWTSTATEAFNKLKQAITQAPVLSLPDFRLPFTLETDASGSGVGAVLSQARHPIAYFSKKLCPRMQKQSAYVRELYAITEALAKFRHYLIGHKFVIKTDQRSLKSLTDQSIQTPEQQHWLHKFLGYDFTIEYKPGVDNIAADSLSRSFCFALSVQTSQLVAMIHTAVNDDPALAEIRNQCLLGTNTAPHYQVKHDMLFWKNRLVIPQKPELIQLLLTEFHSSALGGHAGITRTKARVASQFFWPTMAKDIKEFVSKCLICQQAKHSTAVPAGLLHPLPIPQQIWEDLSMDFIIGLPPSHTYTVILVVVDRLSKYSHFIPLKGDYTSSKVAEAFVNTIVKLHGFPKTIVSDRDRVFTSQFWQHLFKISGTTLAMSTAYHPQTDGQSEAVNKCLELYLRCFTSDSPKQWVKLLPWAEFWYNTSFHTSIGMTPFKVVYGRDPPSLIRYEVNNDDPPLLQQLLTERDDTIITLKANLARAQQIMKKFADNKRRFVEFQVGDMVLVKLQPYRQHSVVLRRNQKLSMRYFGPFPVIERIGQVAYKLMLPPSAKIHPVFHVSALKLCKGEHSTQLMPLPLTTTEHGPMLSPIAIIDRRTIIQNAQPVQQVQVQWEGLLPTETTWEKWDEFHSSYPNLEDKVLVNEGSNVMIKDNNMSWQEKIVEGKGQKQQGTQGHVVSDPFIMGPRRGMRVRTSNRKYSSDQYK</sequence>
<keyword evidence="1" id="KW-0645">Protease</keyword>
<dbReference type="ExpressionAtlas" id="A0A2K3MNM5">
    <property type="expression patterns" value="baseline"/>
</dbReference>
<dbReference type="GO" id="GO:0004190">
    <property type="term" value="F:aspartic-type endopeptidase activity"/>
    <property type="evidence" value="ECO:0007669"/>
    <property type="project" value="UniProtKB-KW"/>
</dbReference>
<proteinExistence type="predicted"/>
<dbReference type="InterPro" id="IPR036397">
    <property type="entry name" value="RNaseH_sf"/>
</dbReference>
<dbReference type="InterPro" id="IPR043128">
    <property type="entry name" value="Rev_trsase/Diguanyl_cyclase"/>
</dbReference>
<dbReference type="SUPFAM" id="SSF53098">
    <property type="entry name" value="Ribonuclease H-like"/>
    <property type="match status" value="1"/>
</dbReference>
<dbReference type="Gene3D" id="3.30.70.270">
    <property type="match status" value="2"/>
</dbReference>
<dbReference type="Gene3D" id="3.10.10.10">
    <property type="entry name" value="HIV Type 1 Reverse Transcriptase, subunit A, domain 1"/>
    <property type="match status" value="1"/>
</dbReference>
<reference evidence="20 21" key="2">
    <citation type="journal article" date="2017" name="Front. Plant Sci.">
        <title>Gene Classification and Mining of Molecular Markers Useful in Red Clover (Trifolium pratense) Breeding.</title>
        <authorList>
            <person name="Istvanek J."/>
            <person name="Dluhosova J."/>
            <person name="Dluhos P."/>
            <person name="Patkova L."/>
            <person name="Nedelnik J."/>
            <person name="Repkova J."/>
        </authorList>
    </citation>
    <scope>NUCLEOTIDE SEQUENCE [LARGE SCALE GENOMIC DNA]</scope>
    <source>
        <strain evidence="21">cv. Tatra</strain>
        <tissue evidence="20">Young leaves</tissue>
    </source>
</reference>
<feature type="region of interest" description="Disordered" evidence="17">
    <location>
        <begin position="1531"/>
        <end position="1571"/>
    </location>
</feature>
<dbReference type="GO" id="GO:0003677">
    <property type="term" value="F:DNA binding"/>
    <property type="evidence" value="ECO:0007669"/>
    <property type="project" value="UniProtKB-KW"/>
</dbReference>
<dbReference type="FunFam" id="3.30.420.10:FF:000032">
    <property type="entry name" value="Retrovirus-related Pol polyprotein from transposon 297-like Protein"/>
    <property type="match status" value="1"/>
</dbReference>
<keyword evidence="10" id="KW-0694">RNA-binding</keyword>
<dbReference type="InterPro" id="IPR041577">
    <property type="entry name" value="RT_RNaseH_2"/>
</dbReference>
<dbReference type="GO" id="GO:0006310">
    <property type="term" value="P:DNA recombination"/>
    <property type="evidence" value="ECO:0007669"/>
    <property type="project" value="UniProtKB-KW"/>
</dbReference>
<dbReference type="InterPro" id="IPR021109">
    <property type="entry name" value="Peptidase_aspartic_dom_sf"/>
</dbReference>
<dbReference type="PROSITE" id="PS00141">
    <property type="entry name" value="ASP_PROTEASE"/>
    <property type="match status" value="1"/>
</dbReference>
<evidence type="ECO:0000259" key="18">
    <source>
        <dbReference type="PROSITE" id="PS50878"/>
    </source>
</evidence>
<dbReference type="GO" id="GO:0006508">
    <property type="term" value="P:proteolysis"/>
    <property type="evidence" value="ECO:0007669"/>
    <property type="project" value="UniProtKB-KW"/>
</dbReference>
<dbReference type="SUPFAM" id="SSF50630">
    <property type="entry name" value="Acid proteases"/>
    <property type="match status" value="1"/>
</dbReference>
<evidence type="ECO:0000256" key="12">
    <source>
        <dbReference type="ARBA" id="ARBA00022918"/>
    </source>
</evidence>
<reference evidence="20 21" key="1">
    <citation type="journal article" date="2014" name="Am. J. Bot.">
        <title>Genome assembly and annotation for red clover (Trifolium pratense; Fabaceae).</title>
        <authorList>
            <person name="Istvanek J."/>
            <person name="Jaros M."/>
            <person name="Krenek A."/>
            <person name="Repkova J."/>
        </authorList>
    </citation>
    <scope>NUCLEOTIDE SEQUENCE [LARGE SCALE GENOMIC DNA]</scope>
    <source>
        <strain evidence="21">cv. Tatra</strain>
        <tissue evidence="20">Young leaves</tissue>
    </source>
</reference>
<dbReference type="InterPro" id="IPR001584">
    <property type="entry name" value="Integrase_cat-core"/>
</dbReference>
<dbReference type="CDD" id="cd01647">
    <property type="entry name" value="RT_LTR"/>
    <property type="match status" value="1"/>
</dbReference>
<dbReference type="FunFam" id="3.10.10.10:FF:000007">
    <property type="entry name" value="Retrovirus-related Pol polyprotein from transposon 17.6-like Protein"/>
    <property type="match status" value="1"/>
</dbReference>
<evidence type="ECO:0000256" key="9">
    <source>
        <dbReference type="ARBA" id="ARBA00022842"/>
    </source>
</evidence>
<dbReference type="InterPro" id="IPR050951">
    <property type="entry name" value="Retrovirus_Pol_polyprotein"/>
</dbReference>
<keyword evidence="16" id="KW-0511">Multifunctional enzyme</keyword>
<evidence type="ECO:0000256" key="4">
    <source>
        <dbReference type="ARBA" id="ARBA00022722"/>
    </source>
</evidence>
<keyword evidence="4" id="KW-0540">Nuclease</keyword>
<dbReference type="PROSITE" id="PS50994">
    <property type="entry name" value="INTEGRASE"/>
    <property type="match status" value="1"/>
</dbReference>
<feature type="domain" description="Integrase catalytic" evidence="19">
    <location>
        <begin position="1147"/>
        <end position="1311"/>
    </location>
</feature>
<dbReference type="GO" id="GO:0003887">
    <property type="term" value="F:DNA-directed DNA polymerase activity"/>
    <property type="evidence" value="ECO:0007669"/>
    <property type="project" value="UniProtKB-KW"/>
</dbReference>
<evidence type="ECO:0000256" key="10">
    <source>
        <dbReference type="ARBA" id="ARBA00022884"/>
    </source>
</evidence>
<dbReference type="InterPro" id="IPR001969">
    <property type="entry name" value="Aspartic_peptidase_AS"/>
</dbReference>
<dbReference type="FunFam" id="1.10.340.70:FF:000001">
    <property type="entry name" value="Retrovirus-related Pol polyprotein from transposon gypsy-like Protein"/>
    <property type="match status" value="1"/>
</dbReference>
<dbReference type="InterPro" id="IPR041588">
    <property type="entry name" value="Integrase_H2C2"/>
</dbReference>
<dbReference type="Gene3D" id="1.10.340.70">
    <property type="match status" value="1"/>
</dbReference>
<dbReference type="InterPro" id="IPR056924">
    <property type="entry name" value="SH3_Tf2-1"/>
</dbReference>
<keyword evidence="11" id="KW-0229">DNA integration</keyword>
<dbReference type="InterPro" id="IPR012337">
    <property type="entry name" value="RNaseH-like_sf"/>
</dbReference>
<feature type="domain" description="Reverse transcriptase" evidence="18">
    <location>
        <begin position="634"/>
        <end position="813"/>
    </location>
</feature>
<name>A0A2K3MNM5_TRIPR</name>
<evidence type="ECO:0000256" key="11">
    <source>
        <dbReference type="ARBA" id="ARBA00022908"/>
    </source>
</evidence>
<feature type="region of interest" description="Disordered" evidence="17">
    <location>
        <begin position="266"/>
        <end position="321"/>
    </location>
</feature>
<dbReference type="CDD" id="cd00303">
    <property type="entry name" value="retropepsin_like"/>
    <property type="match status" value="1"/>
</dbReference>
<keyword evidence="3" id="KW-0548">Nucleotidyltransferase</keyword>
<evidence type="ECO:0000313" key="20">
    <source>
        <dbReference type="EMBL" id="PNX92398.1"/>
    </source>
</evidence>
<evidence type="ECO:0000256" key="5">
    <source>
        <dbReference type="ARBA" id="ARBA00022723"/>
    </source>
</evidence>
<dbReference type="Gene3D" id="3.30.420.10">
    <property type="entry name" value="Ribonuclease H-like superfamily/Ribonuclease H"/>
    <property type="match status" value="1"/>
</dbReference>
<dbReference type="GO" id="GO:0004519">
    <property type="term" value="F:endonuclease activity"/>
    <property type="evidence" value="ECO:0007669"/>
    <property type="project" value="UniProtKB-KW"/>
</dbReference>
<evidence type="ECO:0000256" key="14">
    <source>
        <dbReference type="ARBA" id="ARBA00023125"/>
    </source>
</evidence>
<evidence type="ECO:0000256" key="3">
    <source>
        <dbReference type="ARBA" id="ARBA00022695"/>
    </source>
</evidence>
<dbReference type="Pfam" id="PF24626">
    <property type="entry name" value="SH3_Tf2-1"/>
    <property type="match status" value="1"/>
</dbReference>
<keyword evidence="6" id="KW-0064">Aspartyl protease</keyword>
<evidence type="ECO:0000256" key="6">
    <source>
        <dbReference type="ARBA" id="ARBA00022750"/>
    </source>
</evidence>
<dbReference type="InterPro" id="IPR000477">
    <property type="entry name" value="RT_dom"/>
</dbReference>
<dbReference type="PROSITE" id="PS50878">
    <property type="entry name" value="RT_POL"/>
    <property type="match status" value="1"/>
</dbReference>
<keyword evidence="8" id="KW-0378">Hydrolase</keyword>
<dbReference type="SUPFAM" id="SSF56672">
    <property type="entry name" value="DNA/RNA polymerases"/>
    <property type="match status" value="1"/>
</dbReference>
<protein>
    <submittedName>
        <fullName evidence="20">Ty3/gypsy retrotransposon protein</fullName>
    </submittedName>
</protein>
<keyword evidence="13" id="KW-0239">DNA-directed DNA polymerase</keyword>
<gene>
    <name evidence="20" type="ORF">L195_g015534</name>
</gene>
<accession>A0A2K3MNM5</accession>
<evidence type="ECO:0000256" key="15">
    <source>
        <dbReference type="ARBA" id="ARBA00023172"/>
    </source>
</evidence>
<keyword evidence="9" id="KW-0460">Magnesium</keyword>
<dbReference type="PANTHER" id="PTHR37984">
    <property type="entry name" value="PROTEIN CBG26694"/>
    <property type="match status" value="1"/>
</dbReference>
<evidence type="ECO:0000259" key="19">
    <source>
        <dbReference type="PROSITE" id="PS50994"/>
    </source>
</evidence>
<feature type="compositionally biased region" description="Polar residues" evidence="17">
    <location>
        <begin position="280"/>
        <end position="301"/>
    </location>
</feature>
<evidence type="ECO:0000313" key="21">
    <source>
        <dbReference type="Proteomes" id="UP000236291"/>
    </source>
</evidence>
<feature type="compositionally biased region" description="Low complexity" evidence="17">
    <location>
        <begin position="266"/>
        <end position="279"/>
    </location>
</feature>
<dbReference type="Pfam" id="PF03732">
    <property type="entry name" value="Retrotrans_gag"/>
    <property type="match status" value="1"/>
</dbReference>
<keyword evidence="12" id="KW-0695">RNA-directed DNA polymerase</keyword>
<evidence type="ECO:0000256" key="2">
    <source>
        <dbReference type="ARBA" id="ARBA00022679"/>
    </source>
</evidence>
<dbReference type="FunFam" id="3.10.20.370:FF:000001">
    <property type="entry name" value="Retrovirus-related Pol polyprotein from transposon 17.6-like protein"/>
    <property type="match status" value="1"/>
</dbReference>
<dbReference type="Pfam" id="PF13975">
    <property type="entry name" value="gag-asp_proteas"/>
    <property type="match status" value="1"/>
</dbReference>
<keyword evidence="2" id="KW-0808">Transferase</keyword>
<dbReference type="FunFam" id="3.30.70.270:FF:000020">
    <property type="entry name" value="Transposon Tf2-6 polyprotein-like Protein"/>
    <property type="match status" value="1"/>
</dbReference>
<keyword evidence="15" id="KW-0233">DNA recombination</keyword>
<dbReference type="Pfam" id="PF00078">
    <property type="entry name" value="RVT_1"/>
    <property type="match status" value="1"/>
</dbReference>
<dbReference type="Proteomes" id="UP000236291">
    <property type="component" value="Unassembled WGS sequence"/>
</dbReference>
<dbReference type="PANTHER" id="PTHR37984:SF5">
    <property type="entry name" value="PROTEIN NYNRIN-LIKE"/>
    <property type="match status" value="1"/>
</dbReference>
<evidence type="ECO:0000256" key="1">
    <source>
        <dbReference type="ARBA" id="ARBA00022670"/>
    </source>
</evidence>
<keyword evidence="14" id="KW-0238">DNA-binding</keyword>
<dbReference type="Gene3D" id="3.10.20.370">
    <property type="match status" value="1"/>
</dbReference>
<evidence type="ECO:0000256" key="16">
    <source>
        <dbReference type="ARBA" id="ARBA00023268"/>
    </source>
</evidence>
<dbReference type="InterPro" id="IPR043502">
    <property type="entry name" value="DNA/RNA_pol_sf"/>
</dbReference>